<gene>
    <name evidence="3" type="ORF">HINF_LOCUS2093</name>
    <name evidence="4" type="ORF">HINF_LOCUS61072</name>
</gene>
<reference evidence="3" key="1">
    <citation type="submission" date="2023-06" db="EMBL/GenBank/DDBJ databases">
        <authorList>
            <person name="Kurt Z."/>
        </authorList>
    </citation>
    <scope>NUCLEOTIDE SEQUENCE</scope>
</reference>
<dbReference type="AlphaFoldDB" id="A0AA86N7Z9"/>
<feature type="chain" id="PRO_5041742660" evidence="2">
    <location>
        <begin position="18"/>
        <end position="77"/>
    </location>
</feature>
<evidence type="ECO:0000313" key="3">
    <source>
        <dbReference type="EMBL" id="CAI9914448.1"/>
    </source>
</evidence>
<evidence type="ECO:0000256" key="2">
    <source>
        <dbReference type="SAM" id="SignalP"/>
    </source>
</evidence>
<evidence type="ECO:0000313" key="4">
    <source>
        <dbReference type="EMBL" id="CAL6082280.1"/>
    </source>
</evidence>
<evidence type="ECO:0000313" key="5">
    <source>
        <dbReference type="Proteomes" id="UP001642409"/>
    </source>
</evidence>
<feature type="coiled-coil region" evidence="1">
    <location>
        <begin position="39"/>
        <end position="66"/>
    </location>
</feature>
<dbReference type="EMBL" id="CATOUU010000051">
    <property type="protein sequence ID" value="CAI9914448.1"/>
    <property type="molecule type" value="Genomic_DNA"/>
</dbReference>
<proteinExistence type="predicted"/>
<keyword evidence="1" id="KW-0175">Coiled coil</keyword>
<feature type="signal peptide" evidence="2">
    <location>
        <begin position="1"/>
        <end position="17"/>
    </location>
</feature>
<keyword evidence="5" id="KW-1185">Reference proteome</keyword>
<accession>A0AA86N7Z9</accession>
<dbReference type="EMBL" id="CAXDID020000363">
    <property type="protein sequence ID" value="CAL6082280.1"/>
    <property type="molecule type" value="Genomic_DNA"/>
</dbReference>
<reference evidence="4 5" key="2">
    <citation type="submission" date="2024-07" db="EMBL/GenBank/DDBJ databases">
        <authorList>
            <person name="Akdeniz Z."/>
        </authorList>
    </citation>
    <scope>NUCLEOTIDE SEQUENCE [LARGE SCALE GENOMIC DNA]</scope>
</reference>
<evidence type="ECO:0000256" key="1">
    <source>
        <dbReference type="SAM" id="Coils"/>
    </source>
</evidence>
<protein>
    <submittedName>
        <fullName evidence="3">DinF protein</fullName>
    </submittedName>
    <submittedName>
        <fullName evidence="4">DinF_protein</fullName>
    </submittedName>
</protein>
<organism evidence="3">
    <name type="scientific">Hexamita inflata</name>
    <dbReference type="NCBI Taxonomy" id="28002"/>
    <lineage>
        <taxon>Eukaryota</taxon>
        <taxon>Metamonada</taxon>
        <taxon>Diplomonadida</taxon>
        <taxon>Hexamitidae</taxon>
        <taxon>Hexamitinae</taxon>
        <taxon>Hexamita</taxon>
    </lineage>
</organism>
<comment type="caution">
    <text evidence="3">The sequence shown here is derived from an EMBL/GenBank/DDBJ whole genome shotgun (WGS) entry which is preliminary data.</text>
</comment>
<keyword evidence="2" id="KW-0732">Signal</keyword>
<name>A0AA86N7Z9_9EUKA</name>
<sequence length="77" mass="8548">MTLIMFLVMASSNGTGANTAIVSYWCDVTIGIAGFLVLAEKFIEIMQLAKIELRRLKKKKRQEENGIIAEKDDGKGE</sequence>
<dbReference type="Proteomes" id="UP001642409">
    <property type="component" value="Unassembled WGS sequence"/>
</dbReference>